<evidence type="ECO:0000313" key="2">
    <source>
        <dbReference type="Proteomes" id="UP001066276"/>
    </source>
</evidence>
<dbReference type="AlphaFoldDB" id="A0AAV7PA43"/>
<name>A0AAV7PA43_PLEWA</name>
<organism evidence="1 2">
    <name type="scientific">Pleurodeles waltl</name>
    <name type="common">Iberian ribbed newt</name>
    <dbReference type="NCBI Taxonomy" id="8319"/>
    <lineage>
        <taxon>Eukaryota</taxon>
        <taxon>Metazoa</taxon>
        <taxon>Chordata</taxon>
        <taxon>Craniata</taxon>
        <taxon>Vertebrata</taxon>
        <taxon>Euteleostomi</taxon>
        <taxon>Amphibia</taxon>
        <taxon>Batrachia</taxon>
        <taxon>Caudata</taxon>
        <taxon>Salamandroidea</taxon>
        <taxon>Salamandridae</taxon>
        <taxon>Pleurodelinae</taxon>
        <taxon>Pleurodeles</taxon>
    </lineage>
</organism>
<evidence type="ECO:0000313" key="1">
    <source>
        <dbReference type="EMBL" id="KAJ1125196.1"/>
    </source>
</evidence>
<dbReference type="EMBL" id="JANPWB010000011">
    <property type="protein sequence ID" value="KAJ1125196.1"/>
    <property type="molecule type" value="Genomic_DNA"/>
</dbReference>
<protein>
    <submittedName>
        <fullName evidence="1">Uncharacterized protein</fullName>
    </submittedName>
</protein>
<sequence length="171" mass="18311">MRQSSGPCVGVPVATLALRRSPLGEPGCVVPVWHAEIFPPRCKLCIVAGRLCVELKPHKEFFAGGSLLGPETSRNRRQALSKPLESISQQSQRAARQKSNNRAEVLCRKAVSVETPVVQAETEFWLPPGAAALGTNTTGLDQGLLDVSITPRASILETSSLMLDLTLSATL</sequence>
<keyword evidence="2" id="KW-1185">Reference proteome</keyword>
<comment type="caution">
    <text evidence="1">The sequence shown here is derived from an EMBL/GenBank/DDBJ whole genome shotgun (WGS) entry which is preliminary data.</text>
</comment>
<proteinExistence type="predicted"/>
<reference evidence="1" key="1">
    <citation type="journal article" date="2022" name="bioRxiv">
        <title>Sequencing and chromosome-scale assembly of the giantPleurodeles waltlgenome.</title>
        <authorList>
            <person name="Brown T."/>
            <person name="Elewa A."/>
            <person name="Iarovenko S."/>
            <person name="Subramanian E."/>
            <person name="Araus A.J."/>
            <person name="Petzold A."/>
            <person name="Susuki M."/>
            <person name="Suzuki K.-i.T."/>
            <person name="Hayashi T."/>
            <person name="Toyoda A."/>
            <person name="Oliveira C."/>
            <person name="Osipova E."/>
            <person name="Leigh N.D."/>
            <person name="Simon A."/>
            <person name="Yun M.H."/>
        </authorList>
    </citation>
    <scope>NUCLEOTIDE SEQUENCE</scope>
    <source>
        <strain evidence="1">20211129_DDA</strain>
        <tissue evidence="1">Liver</tissue>
    </source>
</reference>
<accession>A0AAV7PA43</accession>
<gene>
    <name evidence="1" type="ORF">NDU88_003631</name>
</gene>
<dbReference type="Proteomes" id="UP001066276">
    <property type="component" value="Chromosome 7"/>
</dbReference>